<feature type="transmembrane region" description="Helical" evidence="8">
    <location>
        <begin position="584"/>
        <end position="613"/>
    </location>
</feature>
<dbReference type="InterPro" id="IPR032800">
    <property type="entry name" value="TRP_N"/>
</dbReference>
<dbReference type="Proteomes" id="UP001305779">
    <property type="component" value="Unassembled WGS sequence"/>
</dbReference>
<evidence type="ECO:0000256" key="9">
    <source>
        <dbReference type="SAM" id="SignalP"/>
    </source>
</evidence>
<evidence type="ECO:0000256" key="5">
    <source>
        <dbReference type="ARBA" id="ARBA00022989"/>
    </source>
</evidence>
<evidence type="ECO:0000256" key="8">
    <source>
        <dbReference type="SAM" id="Phobius"/>
    </source>
</evidence>
<reference evidence="11 12" key="1">
    <citation type="journal article" date="2023" name="G3 (Bethesda)">
        <title>A chromosome-level genome assembly of Zasmidium syzygii isolated from banana leaves.</title>
        <authorList>
            <person name="van Westerhoven A.C."/>
            <person name="Mehrabi R."/>
            <person name="Talebi R."/>
            <person name="Steentjes M.B.F."/>
            <person name="Corcolon B."/>
            <person name="Chong P.A."/>
            <person name="Kema G.H.J."/>
            <person name="Seidl M.F."/>
        </authorList>
    </citation>
    <scope>NUCLEOTIDE SEQUENCE [LARGE SCALE GENOMIC DNA]</scope>
    <source>
        <strain evidence="11 12">P124</strain>
    </source>
</reference>
<dbReference type="SMART" id="SM01320">
    <property type="entry name" value="TRP_N"/>
    <property type="match status" value="1"/>
</dbReference>
<feature type="chain" id="PRO_5046970608" description="ML-like domain-containing protein" evidence="9">
    <location>
        <begin position="23"/>
        <end position="736"/>
    </location>
</feature>
<evidence type="ECO:0000256" key="4">
    <source>
        <dbReference type="ARBA" id="ARBA00022729"/>
    </source>
</evidence>
<evidence type="ECO:0000256" key="6">
    <source>
        <dbReference type="ARBA" id="ARBA00023136"/>
    </source>
</evidence>
<dbReference type="PANTHER" id="PTHR31145:SF5">
    <property type="entry name" value="DUF907 DOMAIN PROTEIN (AFU_ORTHOLOGUE AFUA_2G06100)"/>
    <property type="match status" value="1"/>
</dbReference>
<gene>
    <name evidence="11" type="ORF">PRZ48_010395</name>
</gene>
<evidence type="ECO:0000313" key="12">
    <source>
        <dbReference type="Proteomes" id="UP001305779"/>
    </source>
</evidence>
<dbReference type="Pfam" id="PF14558">
    <property type="entry name" value="TRP_N"/>
    <property type="match status" value="1"/>
</dbReference>
<dbReference type="PANTHER" id="PTHR31145">
    <property type="entry name" value="INTEGRAL MEMBRANE PROTEIN (AFU_ORTHOLOGUE AFUA_7G01610)"/>
    <property type="match status" value="1"/>
</dbReference>
<evidence type="ECO:0000256" key="7">
    <source>
        <dbReference type="SAM" id="MobiDB-lite"/>
    </source>
</evidence>
<feature type="region of interest" description="Disordered" evidence="7">
    <location>
        <begin position="672"/>
        <end position="736"/>
    </location>
</feature>
<evidence type="ECO:0000256" key="2">
    <source>
        <dbReference type="ARBA" id="ARBA00010642"/>
    </source>
</evidence>
<comment type="caution">
    <text evidence="11">The sequence shown here is derived from an EMBL/GenBank/DDBJ whole genome shotgun (WGS) entry which is preliminary data.</text>
</comment>
<evidence type="ECO:0000256" key="1">
    <source>
        <dbReference type="ARBA" id="ARBA00004141"/>
    </source>
</evidence>
<feature type="compositionally biased region" description="Basic and acidic residues" evidence="7">
    <location>
        <begin position="703"/>
        <end position="713"/>
    </location>
</feature>
<dbReference type="InterPro" id="IPR040241">
    <property type="entry name" value="TRP_Flc/Pkd2-like"/>
</dbReference>
<evidence type="ECO:0000256" key="3">
    <source>
        <dbReference type="ARBA" id="ARBA00022692"/>
    </source>
</evidence>
<evidence type="ECO:0000313" key="11">
    <source>
        <dbReference type="EMBL" id="KAK4497742.1"/>
    </source>
</evidence>
<feature type="transmembrane region" description="Helical" evidence="8">
    <location>
        <begin position="360"/>
        <end position="387"/>
    </location>
</feature>
<feature type="signal peptide" evidence="9">
    <location>
        <begin position="1"/>
        <end position="22"/>
    </location>
</feature>
<keyword evidence="12" id="KW-1185">Reference proteome</keyword>
<keyword evidence="6 8" id="KW-0472">Membrane</keyword>
<keyword evidence="4 9" id="KW-0732">Signal</keyword>
<feature type="compositionally biased region" description="Basic and acidic residues" evidence="7">
    <location>
        <begin position="672"/>
        <end position="696"/>
    </location>
</feature>
<keyword evidence="5 8" id="KW-1133">Transmembrane helix</keyword>
<proteinExistence type="inferred from homology"/>
<feature type="transmembrane region" description="Helical" evidence="8">
    <location>
        <begin position="434"/>
        <end position="459"/>
    </location>
</feature>
<feature type="region of interest" description="Disordered" evidence="7">
    <location>
        <begin position="309"/>
        <end position="331"/>
    </location>
</feature>
<feature type="transmembrane region" description="Helical" evidence="8">
    <location>
        <begin position="523"/>
        <end position="541"/>
    </location>
</feature>
<comment type="subcellular location">
    <subcellularLocation>
        <location evidence="1">Membrane</location>
        <topology evidence="1">Multi-pass membrane protein</topology>
    </subcellularLocation>
</comment>
<accession>A0ABR0E8I3</accession>
<comment type="similarity">
    <text evidence="2">Belongs to the transient receptor potential (TRP) ion channel family.</text>
</comment>
<sequence>MRSTFRYLPLVLLSSLPAGVLGGDILSTNGFSTCSTDPTIKVQTLNVEYNRQTRRVTFDVAGSSAKEQNVTLNLVVSAYGKEVYSKEVNPCEASQEYNIENMCPIPAGTYSSKGEQTIPEKYADQIPAIAFNIPDLDGLVKLEVKSADGGEDLACIQSSVSNGHTFQMKSVTYAAAGMAAAALGLSAVTALASAGAPGASTPSPTFGEVIGWFQTMATTGMLSVQYPKVYQSFSTNFAFSTGLVPWGSMQEAIDNFRAKTGGNLTDNSWQYLKNNATLVFNDGQTNSSLSKRALDTAVLFMRDGTTVNVNGTEQNVGSDGSDNSTSSSDSQSKEQHFVSGIQAYVEQLSIPQANTFMTILLVWAIVVASIIVLILLAKAILEAWAMFGKLPKGLESWRKRYWWRMAKAIVNLILLLYGVWTLYCVYQFTNGDSWAAKVLAGVTLGAFTIVLAGFTYKIWSMAHKYKKMEGAPDKLYEDKEVWIKYSLFYDNYKKSYWWIFVPAIIYMFARGCIIAGANGHGMVQAAGQLIVEALMLALLLWTRPYQRRSGKWINITIQTVRVISVVCVLVFVEELGVSQTTKTVTGVVLIVVQCVLTGILAILIATNAIITCIKENPHTRKRREAAKMNRDLDNLTPLDARNSLLMDSMVQKDGPDTSYKAPLVAASPFADQRGRYDPVHTRGDSPGRYHDEEHLVSHAAPFHTRDHSRDASAHSRSPSVESRQPQLPDLNFGRAY</sequence>
<organism evidence="11 12">
    <name type="scientific">Zasmidium cellare</name>
    <name type="common">Wine cellar mold</name>
    <name type="synonym">Racodium cellare</name>
    <dbReference type="NCBI Taxonomy" id="395010"/>
    <lineage>
        <taxon>Eukaryota</taxon>
        <taxon>Fungi</taxon>
        <taxon>Dikarya</taxon>
        <taxon>Ascomycota</taxon>
        <taxon>Pezizomycotina</taxon>
        <taxon>Dothideomycetes</taxon>
        <taxon>Dothideomycetidae</taxon>
        <taxon>Mycosphaerellales</taxon>
        <taxon>Mycosphaerellaceae</taxon>
        <taxon>Zasmidium</taxon>
    </lineage>
</organism>
<keyword evidence="3 8" id="KW-0812">Transmembrane</keyword>
<dbReference type="Pfam" id="PF06011">
    <property type="entry name" value="TRP"/>
    <property type="match status" value="1"/>
</dbReference>
<feature type="compositionally biased region" description="Polar residues" evidence="7">
    <location>
        <begin position="714"/>
        <end position="725"/>
    </location>
</feature>
<feature type="transmembrane region" description="Helical" evidence="8">
    <location>
        <begin position="496"/>
        <end position="517"/>
    </location>
</feature>
<feature type="domain" description="ML-like" evidence="10">
    <location>
        <begin position="24"/>
        <end position="167"/>
    </location>
</feature>
<evidence type="ECO:0000259" key="10">
    <source>
        <dbReference type="SMART" id="SM01320"/>
    </source>
</evidence>
<protein>
    <recommendedName>
        <fullName evidence="10">ML-like domain-containing protein</fullName>
    </recommendedName>
</protein>
<dbReference type="EMBL" id="JAXOVC010000008">
    <property type="protein sequence ID" value="KAK4497742.1"/>
    <property type="molecule type" value="Genomic_DNA"/>
</dbReference>
<feature type="transmembrane region" description="Helical" evidence="8">
    <location>
        <begin position="408"/>
        <end position="428"/>
    </location>
</feature>
<feature type="compositionally biased region" description="Low complexity" evidence="7">
    <location>
        <begin position="318"/>
        <end position="330"/>
    </location>
</feature>
<dbReference type="InterPro" id="IPR010308">
    <property type="entry name" value="TRP_C"/>
</dbReference>
<name>A0ABR0E8I3_ZASCE</name>